<evidence type="ECO:0000313" key="12">
    <source>
        <dbReference type="Proteomes" id="UP000189670"/>
    </source>
</evidence>
<comment type="cofactor">
    <cofactor evidence="1">
        <name>Mg(2+)</name>
        <dbReference type="ChEBI" id="CHEBI:18420"/>
    </cofactor>
</comment>
<reference evidence="12" key="1">
    <citation type="submission" date="2012-11" db="EMBL/GenBank/DDBJ databases">
        <authorList>
            <person name="Lucero-Rivera Y.E."/>
            <person name="Tovar-Ramirez D."/>
        </authorList>
    </citation>
    <scope>NUCLEOTIDE SEQUENCE [LARGE SCALE GENOMIC DNA]</scope>
    <source>
        <strain evidence="12">Araruama</strain>
    </source>
</reference>
<keyword evidence="8" id="KW-0460">Magnesium</keyword>
<evidence type="ECO:0000256" key="4">
    <source>
        <dbReference type="ARBA" id="ARBA00022630"/>
    </source>
</evidence>
<evidence type="ECO:0000256" key="5">
    <source>
        <dbReference type="ARBA" id="ARBA00022679"/>
    </source>
</evidence>
<evidence type="ECO:0000256" key="10">
    <source>
        <dbReference type="ARBA" id="ARBA00048540"/>
    </source>
</evidence>
<comment type="caution">
    <text evidence="11">The sequence shown here is derived from an EMBL/GenBank/DDBJ whole genome shotgun (WGS) entry which is preliminary data.</text>
</comment>
<evidence type="ECO:0000256" key="6">
    <source>
        <dbReference type="ARBA" id="ARBA00022723"/>
    </source>
</evidence>
<evidence type="ECO:0000256" key="7">
    <source>
        <dbReference type="ARBA" id="ARBA00022827"/>
    </source>
</evidence>
<dbReference type="EC" id="2.7.1.180" evidence="2"/>
<dbReference type="Gene3D" id="3.10.520.10">
    <property type="entry name" value="ApbE-like domains"/>
    <property type="match status" value="1"/>
</dbReference>
<proteinExistence type="predicted"/>
<dbReference type="Pfam" id="PF02424">
    <property type="entry name" value="ApbE"/>
    <property type="match status" value="1"/>
</dbReference>
<name>A0A1V1PIJ2_9BACT</name>
<dbReference type="InterPro" id="IPR024932">
    <property type="entry name" value="ApbE"/>
</dbReference>
<dbReference type="InterPro" id="IPR003374">
    <property type="entry name" value="ApbE-like_sf"/>
</dbReference>
<organism evidence="11 12">
    <name type="scientific">Candidatus Magnetoglobus multicellularis str. Araruama</name>
    <dbReference type="NCBI Taxonomy" id="890399"/>
    <lineage>
        <taxon>Bacteria</taxon>
        <taxon>Pseudomonadati</taxon>
        <taxon>Thermodesulfobacteriota</taxon>
        <taxon>Desulfobacteria</taxon>
        <taxon>Desulfobacterales</taxon>
        <taxon>Desulfobacteraceae</taxon>
        <taxon>Candidatus Magnetoglobus</taxon>
    </lineage>
</organism>
<dbReference type="EMBL" id="ATBP01000002">
    <property type="protein sequence ID" value="ETR74646.1"/>
    <property type="molecule type" value="Genomic_DNA"/>
</dbReference>
<dbReference type="PANTHER" id="PTHR30040">
    <property type="entry name" value="THIAMINE BIOSYNTHESIS LIPOPROTEIN APBE"/>
    <property type="match status" value="1"/>
</dbReference>
<dbReference type="Proteomes" id="UP000189670">
    <property type="component" value="Unassembled WGS sequence"/>
</dbReference>
<keyword evidence="4" id="KW-0285">Flavoprotein</keyword>
<evidence type="ECO:0000256" key="8">
    <source>
        <dbReference type="ARBA" id="ARBA00022842"/>
    </source>
</evidence>
<dbReference type="PANTHER" id="PTHR30040:SF2">
    <property type="entry name" value="FAD:PROTEIN FMN TRANSFERASE"/>
    <property type="match status" value="1"/>
</dbReference>
<evidence type="ECO:0000256" key="1">
    <source>
        <dbReference type="ARBA" id="ARBA00001946"/>
    </source>
</evidence>
<keyword evidence="6" id="KW-0479">Metal-binding</keyword>
<sequence length="168" mass="18534">MNLASIAKGFGVDQIAQVLEKHNIKSYLVEIGGEVFAKGTKTNGKPWRVGINRPQINAAIHDVYYALGLNNKAIATSGDYRNYFIDNKKRYSHVINPKTGHPVNNGVVSVSVIADNCTFADGLATALMVMGEMDAIALVNELSHTECLIIKDNHSDFEMFYSDNFPRQ</sequence>
<protein>
    <recommendedName>
        <fullName evidence="3">FAD:protein FMN transferase</fullName>
        <ecNumber evidence="2">2.7.1.180</ecNumber>
    </recommendedName>
    <alternativeName>
        <fullName evidence="9">Flavin transferase</fullName>
    </alternativeName>
</protein>
<evidence type="ECO:0000256" key="3">
    <source>
        <dbReference type="ARBA" id="ARBA00016337"/>
    </source>
</evidence>
<dbReference type="GO" id="GO:0046872">
    <property type="term" value="F:metal ion binding"/>
    <property type="evidence" value="ECO:0007669"/>
    <property type="project" value="UniProtKB-KW"/>
</dbReference>
<evidence type="ECO:0000256" key="9">
    <source>
        <dbReference type="ARBA" id="ARBA00031306"/>
    </source>
</evidence>
<dbReference type="GO" id="GO:0016740">
    <property type="term" value="F:transferase activity"/>
    <property type="evidence" value="ECO:0007669"/>
    <property type="project" value="UniProtKB-KW"/>
</dbReference>
<evidence type="ECO:0000256" key="2">
    <source>
        <dbReference type="ARBA" id="ARBA00011955"/>
    </source>
</evidence>
<keyword evidence="7" id="KW-0274">FAD</keyword>
<gene>
    <name evidence="11" type="ORF">OMM_00069</name>
</gene>
<evidence type="ECO:0000313" key="11">
    <source>
        <dbReference type="EMBL" id="ETR74646.1"/>
    </source>
</evidence>
<comment type="catalytic activity">
    <reaction evidence="10">
        <text>L-threonyl-[protein] + FAD = FMN-L-threonyl-[protein] + AMP + H(+)</text>
        <dbReference type="Rhea" id="RHEA:36847"/>
        <dbReference type="Rhea" id="RHEA-COMP:11060"/>
        <dbReference type="Rhea" id="RHEA-COMP:11061"/>
        <dbReference type="ChEBI" id="CHEBI:15378"/>
        <dbReference type="ChEBI" id="CHEBI:30013"/>
        <dbReference type="ChEBI" id="CHEBI:57692"/>
        <dbReference type="ChEBI" id="CHEBI:74257"/>
        <dbReference type="ChEBI" id="CHEBI:456215"/>
        <dbReference type="EC" id="2.7.1.180"/>
    </reaction>
</comment>
<keyword evidence="5" id="KW-0808">Transferase</keyword>
<dbReference type="SUPFAM" id="SSF143631">
    <property type="entry name" value="ApbE-like"/>
    <property type="match status" value="1"/>
</dbReference>
<accession>A0A1V1PIJ2</accession>
<dbReference type="AlphaFoldDB" id="A0A1V1PIJ2"/>